<dbReference type="PANTHER" id="PTHR42879">
    <property type="entry name" value="3-OXOACYL-(ACYL-CARRIER-PROTEIN) REDUCTASE"/>
    <property type="match status" value="1"/>
</dbReference>
<comment type="catalytic activity">
    <reaction evidence="6">
        <text>a (3R)-hydroxyacyl-[ACP] + NADP(+) = a 3-oxoacyl-[ACP] + NADPH + H(+)</text>
        <dbReference type="Rhea" id="RHEA:17397"/>
        <dbReference type="Rhea" id="RHEA-COMP:9916"/>
        <dbReference type="Rhea" id="RHEA-COMP:9945"/>
        <dbReference type="ChEBI" id="CHEBI:15378"/>
        <dbReference type="ChEBI" id="CHEBI:57783"/>
        <dbReference type="ChEBI" id="CHEBI:58349"/>
        <dbReference type="ChEBI" id="CHEBI:78776"/>
        <dbReference type="ChEBI" id="CHEBI:78827"/>
        <dbReference type="EC" id="1.1.1.100"/>
    </reaction>
    <physiologicalReaction direction="right-to-left" evidence="6">
        <dbReference type="Rhea" id="RHEA:17399"/>
    </physiologicalReaction>
</comment>
<keyword evidence="3" id="KW-0134">Cell wall</keyword>
<evidence type="ECO:0000256" key="1">
    <source>
        <dbReference type="ARBA" id="ARBA00004191"/>
    </source>
</evidence>
<reference evidence="8" key="1">
    <citation type="submission" date="2020-07" db="EMBL/GenBank/DDBJ databases">
        <authorList>
            <person name="Pettersson B.M.F."/>
            <person name="Behra P.R.K."/>
            <person name="Ramesh M."/>
            <person name="Das S."/>
            <person name="Dasgupta S."/>
            <person name="Kirsebom L.A."/>
        </authorList>
    </citation>
    <scope>NUCLEOTIDE SEQUENCE</scope>
    <source>
        <strain evidence="8">DSM 44615</strain>
    </source>
</reference>
<evidence type="ECO:0000256" key="6">
    <source>
        <dbReference type="ARBA" id="ARBA00047400"/>
    </source>
</evidence>
<dbReference type="Proteomes" id="UP001140293">
    <property type="component" value="Unassembled WGS sequence"/>
</dbReference>
<comment type="similarity">
    <text evidence="2 7">Belongs to the short-chain dehydrogenases/reductases (SDR) family.</text>
</comment>
<dbReference type="RefSeq" id="WP_264014698.1">
    <property type="nucleotide sequence ID" value="NZ_JACKSJ010000186.1"/>
</dbReference>
<dbReference type="Gene3D" id="3.40.50.720">
    <property type="entry name" value="NAD(P)-binding Rossmann-like Domain"/>
    <property type="match status" value="1"/>
</dbReference>
<dbReference type="AlphaFoldDB" id="A0A9X2YDG1"/>
<comment type="caution">
    <text evidence="8">The sequence shown here is derived from an EMBL/GenBank/DDBJ whole genome shotgun (WGS) entry which is preliminary data.</text>
</comment>
<dbReference type="GO" id="GO:0032787">
    <property type="term" value="P:monocarboxylic acid metabolic process"/>
    <property type="evidence" value="ECO:0007669"/>
    <property type="project" value="UniProtKB-ARBA"/>
</dbReference>
<comment type="subcellular location">
    <subcellularLocation>
        <location evidence="1">Secreted</location>
        <location evidence="1">Cell wall</location>
    </subcellularLocation>
</comment>
<dbReference type="PANTHER" id="PTHR42879:SF2">
    <property type="entry name" value="3-OXOACYL-[ACYL-CARRIER-PROTEIN] REDUCTASE FABG"/>
    <property type="match status" value="1"/>
</dbReference>
<evidence type="ECO:0000256" key="5">
    <source>
        <dbReference type="ARBA" id="ARBA00040781"/>
    </source>
</evidence>
<keyword evidence="9" id="KW-1185">Reference proteome</keyword>
<dbReference type="FunFam" id="3.40.50.720:FF:000084">
    <property type="entry name" value="Short-chain dehydrogenase reductase"/>
    <property type="match status" value="1"/>
</dbReference>
<evidence type="ECO:0000256" key="3">
    <source>
        <dbReference type="ARBA" id="ARBA00022512"/>
    </source>
</evidence>
<organism evidence="8 9">
    <name type="scientific">[Mycobacterium] manitobense</name>
    <dbReference type="NCBI Taxonomy" id="190147"/>
    <lineage>
        <taxon>Bacteria</taxon>
        <taxon>Bacillati</taxon>
        <taxon>Actinomycetota</taxon>
        <taxon>Actinomycetes</taxon>
        <taxon>Mycobacteriales</taxon>
        <taxon>Mycobacteriaceae</taxon>
        <taxon>Mycolicibacterium</taxon>
    </lineage>
</organism>
<gene>
    <name evidence="8" type="ORF">H7I41_21630</name>
</gene>
<dbReference type="InterPro" id="IPR036291">
    <property type="entry name" value="NAD(P)-bd_dom_sf"/>
</dbReference>
<evidence type="ECO:0000313" key="8">
    <source>
        <dbReference type="EMBL" id="MCV7172522.1"/>
    </source>
</evidence>
<dbReference type="PROSITE" id="PS00061">
    <property type="entry name" value="ADH_SHORT"/>
    <property type="match status" value="1"/>
</dbReference>
<evidence type="ECO:0000313" key="9">
    <source>
        <dbReference type="Proteomes" id="UP001140293"/>
    </source>
</evidence>
<evidence type="ECO:0000256" key="4">
    <source>
        <dbReference type="ARBA" id="ARBA00023002"/>
    </source>
</evidence>
<evidence type="ECO:0000256" key="2">
    <source>
        <dbReference type="ARBA" id="ARBA00006484"/>
    </source>
</evidence>
<dbReference type="InterPro" id="IPR002347">
    <property type="entry name" value="SDR_fam"/>
</dbReference>
<dbReference type="SUPFAM" id="SSF51735">
    <property type="entry name" value="NAD(P)-binding Rossmann-fold domains"/>
    <property type="match status" value="1"/>
</dbReference>
<proteinExistence type="inferred from homology"/>
<evidence type="ECO:0000256" key="7">
    <source>
        <dbReference type="RuleBase" id="RU000363"/>
    </source>
</evidence>
<reference evidence="8" key="2">
    <citation type="journal article" date="2022" name="BMC Genomics">
        <title>Comparative genome analysis of mycobacteria focusing on tRNA and non-coding RNA.</title>
        <authorList>
            <person name="Behra P.R.K."/>
            <person name="Pettersson B.M.F."/>
            <person name="Ramesh M."/>
            <person name="Das S."/>
            <person name="Dasgupta S."/>
            <person name="Kirsebom L.A."/>
        </authorList>
    </citation>
    <scope>NUCLEOTIDE SEQUENCE</scope>
    <source>
        <strain evidence="8">DSM 44615</strain>
    </source>
</reference>
<dbReference type="Pfam" id="PF00106">
    <property type="entry name" value="adh_short"/>
    <property type="match status" value="1"/>
</dbReference>
<dbReference type="InterPro" id="IPR050259">
    <property type="entry name" value="SDR"/>
</dbReference>
<dbReference type="GO" id="GO:0004316">
    <property type="term" value="F:3-oxoacyl-[acyl-carrier-protein] reductase (NADPH) activity"/>
    <property type="evidence" value="ECO:0007669"/>
    <property type="project" value="UniProtKB-EC"/>
</dbReference>
<name>A0A9X2YDG1_9MYCO</name>
<sequence length="246" mass="24413">MAALDGKRAFVTGGSRGIGAAIARRLASDGAAVAVGYERSAHAANAVADEITTAGGRAVAVQMAADDPASIARAVDEAAGALGGLDILVNNAGIYRGGPIEEMTLDDVDATLNVNVRAVMLASQAALRHLPAGGRIISTGSNLASRVPEAGASLYSASKAALIGWTQGLARDLGPRRITVNVVHPGSTDTDMNPADGPQAEAQLARMAIPQYGKPADVAALVAFVAGPEGGSINGAGLTVDGGANA</sequence>
<keyword evidence="3" id="KW-0964">Secreted</keyword>
<dbReference type="PRINTS" id="PR00080">
    <property type="entry name" value="SDRFAMILY"/>
</dbReference>
<dbReference type="EMBL" id="JACKSJ010000186">
    <property type="protein sequence ID" value="MCV7172522.1"/>
    <property type="molecule type" value="Genomic_DNA"/>
</dbReference>
<protein>
    <recommendedName>
        <fullName evidence="5">3-oxoacyl-[acyl-carrier-protein] reductase MabA</fullName>
    </recommendedName>
</protein>
<dbReference type="InterPro" id="IPR020904">
    <property type="entry name" value="Sc_DH/Rdtase_CS"/>
</dbReference>
<accession>A0A9X2YDG1</accession>
<dbReference type="PRINTS" id="PR00081">
    <property type="entry name" value="GDHRDH"/>
</dbReference>
<keyword evidence="4" id="KW-0560">Oxidoreductase</keyword>